<sequence>MDKTKIVVTAIIGLVVVIGAWFIASGFKNFREGQPVISVTGMAEKEITSDLIVWKITVNAEGSTRSSAFTEFEKSARVMSKYLQTHGIPEKEITLSSVDISKRTKDFWDEDSRKYVTLEDGFSVSQTFTVSSNDLKRVEGVYQRISELYNSGMDFSSEKPLYYYTKLNDLKMEMLNQASANAYERAQTIAKGSDSKVGSVVSSTMGVFQIVGLNSDEEYSWGGTFNTSSKEKVASITVKTTYRVK</sequence>
<dbReference type="InterPro" id="IPR016907">
    <property type="entry name" value="UCP029033"/>
</dbReference>
<reference evidence="2 3" key="1">
    <citation type="submission" date="2018-05" db="EMBL/GenBank/DDBJ databases">
        <title>Genomic Encyclopedia of Type Strains, Phase I: the one thousand microbial genomes (KMG-I) project.</title>
        <authorList>
            <person name="Kyrpides N."/>
        </authorList>
    </citation>
    <scope>NUCLEOTIDE SEQUENCE [LARGE SCALE GENOMIC DNA]</scope>
    <source>
        <strain evidence="2 3">DSM 15611</strain>
    </source>
</reference>
<gene>
    <name evidence="2" type="ORF">EJ73_02720</name>
</gene>
<name>A0A318HTA1_9BACT</name>
<proteinExistence type="predicted"/>
<evidence type="ECO:0008006" key="4">
    <source>
        <dbReference type="Google" id="ProtNLM"/>
    </source>
</evidence>
<dbReference type="STRING" id="1122991.GCA_000613445_00264"/>
<feature type="transmembrane region" description="Helical" evidence="1">
    <location>
        <begin position="6"/>
        <end position="24"/>
    </location>
</feature>
<evidence type="ECO:0000313" key="2">
    <source>
        <dbReference type="EMBL" id="PXX17259.1"/>
    </source>
</evidence>
<dbReference type="InterPro" id="IPR052022">
    <property type="entry name" value="26kDa_periplasmic_antigen"/>
</dbReference>
<dbReference type="InterPro" id="IPR007497">
    <property type="entry name" value="SIMPL/DUF541"/>
</dbReference>
<dbReference type="Gene3D" id="3.30.70.2970">
    <property type="entry name" value="Protein of unknown function (DUF541), domain 2"/>
    <property type="match status" value="1"/>
</dbReference>
<dbReference type="GO" id="GO:0006974">
    <property type="term" value="P:DNA damage response"/>
    <property type="evidence" value="ECO:0007669"/>
    <property type="project" value="TreeGrafter"/>
</dbReference>
<dbReference type="AlphaFoldDB" id="A0A318HTA1"/>
<dbReference type="OrthoDB" id="9785289at2"/>
<dbReference type="EMBL" id="QJJX01000058">
    <property type="protein sequence ID" value="PXX17259.1"/>
    <property type="molecule type" value="Genomic_DNA"/>
</dbReference>
<organism evidence="2 3">
    <name type="scientific">Hoylesella shahii DSM 15611 = JCM 12083</name>
    <dbReference type="NCBI Taxonomy" id="1122991"/>
    <lineage>
        <taxon>Bacteria</taxon>
        <taxon>Pseudomonadati</taxon>
        <taxon>Bacteroidota</taxon>
        <taxon>Bacteroidia</taxon>
        <taxon>Bacteroidales</taxon>
        <taxon>Prevotellaceae</taxon>
        <taxon>Hoylesella</taxon>
    </lineage>
</organism>
<evidence type="ECO:0000313" key="3">
    <source>
        <dbReference type="Proteomes" id="UP000248314"/>
    </source>
</evidence>
<protein>
    <recommendedName>
        <fullName evidence="4">SIMPL domain-containing protein</fullName>
    </recommendedName>
</protein>
<comment type="caution">
    <text evidence="2">The sequence shown here is derived from an EMBL/GenBank/DDBJ whole genome shotgun (WGS) entry which is preliminary data.</text>
</comment>
<keyword evidence="1" id="KW-0472">Membrane</keyword>
<keyword evidence="3" id="KW-1185">Reference proteome</keyword>
<dbReference type="GeneID" id="84900439"/>
<dbReference type="Proteomes" id="UP000248314">
    <property type="component" value="Unassembled WGS sequence"/>
</dbReference>
<dbReference type="PANTHER" id="PTHR34387:SF2">
    <property type="entry name" value="SLR1258 PROTEIN"/>
    <property type="match status" value="1"/>
</dbReference>
<dbReference type="Pfam" id="PF04402">
    <property type="entry name" value="SIMPL"/>
    <property type="match status" value="1"/>
</dbReference>
<dbReference type="PANTHER" id="PTHR34387">
    <property type="entry name" value="SLR1258 PROTEIN"/>
    <property type="match status" value="1"/>
</dbReference>
<keyword evidence="1" id="KW-1133">Transmembrane helix</keyword>
<dbReference type="PIRSF" id="PIRSF029033">
    <property type="entry name" value="UCP029033"/>
    <property type="match status" value="1"/>
</dbReference>
<keyword evidence="1" id="KW-0812">Transmembrane</keyword>
<dbReference type="RefSeq" id="WP_025817594.1">
    <property type="nucleotide sequence ID" value="NZ_BAIZ01000072.1"/>
</dbReference>
<accession>A0A318HTA1</accession>
<evidence type="ECO:0000256" key="1">
    <source>
        <dbReference type="SAM" id="Phobius"/>
    </source>
</evidence>